<sequence>MADIPTGFERDYDANSSSNMNRYDPLYGGFSVREEPDVRAPLFDLSMSAATMSQGMVQPNVGFVPHDQMASNVDYAAWSAVGAMHPAHMGAHPPGHAPNGPYQPPAVKQLTKTPQDFLDSDDLYARITALLSLALAENHTSQPLYNMKFFEFIKKNHKDLQNTLKLLGFDTLKAFLDSAIDRGYITRHKVDSQWHYGIGPVGHGLYTGATKTKPTRAKAKSGEKRDRVDVTQSAPMNLGIARDKTDSVLKHRAPVRVPDKSAMVLARNDPAFSPLFKAFEMMRSQGKLEPDGSVDRGRLADILQELSPDFGGTGILRFKDYVDLAARSNLVRCTTTVDNSSSVQHNISLLVTEEPQAEPDLSIPEPYHSLVSTIGTLMGHANTVNGRVRRCLLGAKIRQVDPRFLVKSGAPTFKAFVDAAIESGIIIGGGMGVESWVSMLGSGADTVNDEKEGEIIAEDSSGTDENEATADAKDERGEPETAGEGAETPAPAQPRPAASDQSQPRPSGSTSLPWGLPDLNINIDTVNAFIARLQNMDSTQSVTGLVGGCIAILILQSPSVIAIGLLIAVLLVLLKQQGFRVRIERVEREG</sequence>
<feature type="compositionally biased region" description="Low complexity" evidence="1">
    <location>
        <begin position="480"/>
        <end position="490"/>
    </location>
</feature>
<organism evidence="3 4">
    <name type="scientific">Carpediemonas membranifera</name>
    <dbReference type="NCBI Taxonomy" id="201153"/>
    <lineage>
        <taxon>Eukaryota</taxon>
        <taxon>Metamonada</taxon>
        <taxon>Carpediemonas-like organisms</taxon>
        <taxon>Carpediemonas</taxon>
    </lineage>
</organism>
<dbReference type="Proteomes" id="UP000717585">
    <property type="component" value="Unassembled WGS sequence"/>
</dbReference>
<evidence type="ECO:0000256" key="2">
    <source>
        <dbReference type="SAM" id="Phobius"/>
    </source>
</evidence>
<evidence type="ECO:0000313" key="3">
    <source>
        <dbReference type="EMBL" id="KAG9396093.1"/>
    </source>
</evidence>
<evidence type="ECO:0000256" key="1">
    <source>
        <dbReference type="SAM" id="MobiDB-lite"/>
    </source>
</evidence>
<proteinExistence type="predicted"/>
<feature type="transmembrane region" description="Helical" evidence="2">
    <location>
        <begin position="545"/>
        <end position="574"/>
    </location>
</feature>
<feature type="region of interest" description="Disordered" evidence="1">
    <location>
        <begin position="207"/>
        <end position="228"/>
    </location>
</feature>
<dbReference type="EMBL" id="JAHDYR010000007">
    <property type="protein sequence ID" value="KAG9396093.1"/>
    <property type="molecule type" value="Genomic_DNA"/>
</dbReference>
<accession>A0A8J6B5I1</accession>
<reference evidence="3" key="1">
    <citation type="submission" date="2021-05" db="EMBL/GenBank/DDBJ databases">
        <title>A free-living protist that lacks canonical eukaryotic 1 DNA replication and segregation systems.</title>
        <authorList>
            <person name="Salas-Leiva D.E."/>
            <person name="Tromer E.C."/>
            <person name="Curtis B.A."/>
            <person name="Jerlstrom-Hultqvist J."/>
            <person name="Kolisko M."/>
            <person name="Yi Z."/>
            <person name="Salas-Leiva J.S."/>
            <person name="Gallot-Lavallee L."/>
            <person name="Kops G.J.P.L."/>
            <person name="Archibald J.M."/>
            <person name="Simpson A.G.B."/>
            <person name="Roger A.J."/>
        </authorList>
    </citation>
    <scope>NUCLEOTIDE SEQUENCE</scope>
    <source>
        <strain evidence="3">BICM</strain>
    </source>
</reference>
<keyword evidence="2" id="KW-0812">Transmembrane</keyword>
<gene>
    <name evidence="3" type="ORF">J8273_2445</name>
</gene>
<comment type="caution">
    <text evidence="3">The sequence shown here is derived from an EMBL/GenBank/DDBJ whole genome shotgun (WGS) entry which is preliminary data.</text>
</comment>
<name>A0A8J6B5I1_9EUKA</name>
<evidence type="ECO:0000313" key="4">
    <source>
        <dbReference type="Proteomes" id="UP000717585"/>
    </source>
</evidence>
<feature type="compositionally biased region" description="Polar residues" evidence="1">
    <location>
        <begin position="499"/>
        <end position="512"/>
    </location>
</feature>
<feature type="region of interest" description="Disordered" evidence="1">
    <location>
        <begin position="455"/>
        <end position="514"/>
    </location>
</feature>
<keyword evidence="4" id="KW-1185">Reference proteome</keyword>
<feature type="compositionally biased region" description="Acidic residues" evidence="1">
    <location>
        <begin position="455"/>
        <end position="468"/>
    </location>
</feature>
<dbReference type="AlphaFoldDB" id="A0A8J6B5I1"/>
<feature type="compositionally biased region" description="Basic and acidic residues" evidence="1">
    <location>
        <begin position="470"/>
        <end position="479"/>
    </location>
</feature>
<keyword evidence="2" id="KW-1133">Transmembrane helix</keyword>
<protein>
    <submittedName>
        <fullName evidence="3">Uncharacterized protein</fullName>
    </submittedName>
</protein>
<keyword evidence="2" id="KW-0472">Membrane</keyword>